<accession>A0ABS5F6Y6</accession>
<gene>
    <name evidence="1" type="ORF">GXW71_26280</name>
</gene>
<dbReference type="Pfam" id="PF07024">
    <property type="entry name" value="ImpE"/>
    <property type="match status" value="1"/>
</dbReference>
<dbReference type="EMBL" id="JAAGBB010000043">
    <property type="protein sequence ID" value="MBR0667890.1"/>
    <property type="molecule type" value="Genomic_DNA"/>
</dbReference>
<dbReference type="Pfam" id="PF14559">
    <property type="entry name" value="TPR_19"/>
    <property type="match status" value="1"/>
</dbReference>
<evidence type="ECO:0000313" key="1">
    <source>
        <dbReference type="EMBL" id="MBR0667890.1"/>
    </source>
</evidence>
<proteinExistence type="predicted"/>
<dbReference type="PIRSF" id="PIRSF029288">
    <property type="entry name" value="SciE_ImpE"/>
    <property type="match status" value="1"/>
</dbReference>
<keyword evidence="2" id="KW-1185">Reference proteome</keyword>
<comment type="caution">
    <text evidence="1">The sequence shown here is derived from an EMBL/GenBank/DDBJ whole genome shotgun (WGS) entry which is preliminary data.</text>
</comment>
<dbReference type="InterPro" id="IPR009211">
    <property type="entry name" value="TagJ"/>
</dbReference>
<dbReference type="Gene3D" id="1.25.40.10">
    <property type="entry name" value="Tetratricopeptide repeat domain"/>
    <property type="match status" value="1"/>
</dbReference>
<protein>
    <submittedName>
        <fullName evidence="1">Tetratricopeptide repeat protein</fullName>
    </submittedName>
</protein>
<dbReference type="RefSeq" id="WP_211855668.1">
    <property type="nucleotide sequence ID" value="NZ_JAAGBB010000043.1"/>
</dbReference>
<organism evidence="1 2">
    <name type="scientific">Plastoroseomonas hellenica</name>
    <dbReference type="NCBI Taxonomy" id="2687306"/>
    <lineage>
        <taxon>Bacteria</taxon>
        <taxon>Pseudomonadati</taxon>
        <taxon>Pseudomonadota</taxon>
        <taxon>Alphaproteobacteria</taxon>
        <taxon>Acetobacterales</taxon>
        <taxon>Acetobacteraceae</taxon>
        <taxon>Plastoroseomonas</taxon>
    </lineage>
</organism>
<sequence length="263" mass="28896">MTTAGEAFTNGDIEGAVAAATAAVKAAPRDTGARWMLAEMLLYAGEVERADRSLDAVIMDQPSPAVLEFRRLLRAEEWRRQTFTDGRLPKFQGDDPTEAQKAVMQALVQFRAGDLAGAGASAAEAESLRPRTPGKHGEVAFDDLRDADDMFAPIFEVITAGGDYMWVPVERLRALVFDTPRRPRDLYWRRASIETKDGTEGVVYLPTLYPWTPKDAPVEYRLGRGTDWTDPAQGPVRGLGQRLLLVGEDALPLAEVTSLAFDD</sequence>
<evidence type="ECO:0000313" key="2">
    <source>
        <dbReference type="Proteomes" id="UP001196870"/>
    </source>
</evidence>
<dbReference type="SUPFAM" id="SSF144059">
    <property type="entry name" value="ImpE-like"/>
    <property type="match status" value="1"/>
</dbReference>
<dbReference type="InterPro" id="IPR011990">
    <property type="entry name" value="TPR-like_helical_dom_sf"/>
</dbReference>
<dbReference type="Proteomes" id="UP001196870">
    <property type="component" value="Unassembled WGS sequence"/>
</dbReference>
<name>A0ABS5F6Y6_9PROT</name>
<reference evidence="2" key="1">
    <citation type="journal article" date="2021" name="Syst. Appl. Microbiol.">
        <title>Roseomonas hellenica sp. nov., isolated from roots of wild-growing Alkanna tinctoria.</title>
        <authorList>
            <person name="Rat A."/>
            <person name="Naranjo H.D."/>
            <person name="Lebbe L."/>
            <person name="Cnockaert M."/>
            <person name="Krigas N."/>
            <person name="Grigoriadou K."/>
            <person name="Maloupa E."/>
            <person name="Willems A."/>
        </authorList>
    </citation>
    <scope>NUCLEOTIDE SEQUENCE [LARGE SCALE GENOMIC DNA]</scope>
    <source>
        <strain evidence="2">LMG 31523</strain>
    </source>
</reference>